<dbReference type="OrthoDB" id="9790442at2"/>
<evidence type="ECO:0000256" key="2">
    <source>
        <dbReference type="ARBA" id="ARBA00023012"/>
    </source>
</evidence>
<keyword evidence="5" id="KW-0804">Transcription</keyword>
<feature type="DNA-binding region" description="OmpR/PhoB-type" evidence="7">
    <location>
        <begin position="128"/>
        <end position="225"/>
    </location>
</feature>
<evidence type="ECO:0000256" key="4">
    <source>
        <dbReference type="ARBA" id="ARBA00023125"/>
    </source>
</evidence>
<evidence type="ECO:0000256" key="7">
    <source>
        <dbReference type="PROSITE-ProRule" id="PRU01091"/>
    </source>
</evidence>
<dbReference type="InterPro" id="IPR011006">
    <property type="entry name" value="CheY-like_superfamily"/>
</dbReference>
<dbReference type="PANTHER" id="PTHR48111:SF2">
    <property type="entry name" value="RESPONSE REGULATOR SAER"/>
    <property type="match status" value="1"/>
</dbReference>
<keyword evidence="1 6" id="KW-0597">Phosphoprotein</keyword>
<dbReference type="GO" id="GO:0000156">
    <property type="term" value="F:phosphorelay response regulator activity"/>
    <property type="evidence" value="ECO:0007669"/>
    <property type="project" value="TreeGrafter"/>
</dbReference>
<organism evidence="10 11">
    <name type="scientific">Paenibacillus donghaensis</name>
    <dbReference type="NCBI Taxonomy" id="414771"/>
    <lineage>
        <taxon>Bacteria</taxon>
        <taxon>Bacillati</taxon>
        <taxon>Bacillota</taxon>
        <taxon>Bacilli</taxon>
        <taxon>Bacillales</taxon>
        <taxon>Paenibacillaceae</taxon>
        <taxon>Paenibacillus</taxon>
    </lineage>
</organism>
<dbReference type="FunFam" id="3.40.50.2300:FF:000001">
    <property type="entry name" value="DNA-binding response regulator PhoB"/>
    <property type="match status" value="1"/>
</dbReference>
<evidence type="ECO:0000259" key="8">
    <source>
        <dbReference type="PROSITE" id="PS50110"/>
    </source>
</evidence>
<proteinExistence type="predicted"/>
<dbReference type="GO" id="GO:0005829">
    <property type="term" value="C:cytosol"/>
    <property type="evidence" value="ECO:0007669"/>
    <property type="project" value="TreeGrafter"/>
</dbReference>
<dbReference type="PROSITE" id="PS50110">
    <property type="entry name" value="RESPONSE_REGULATORY"/>
    <property type="match status" value="1"/>
</dbReference>
<accession>A0A2Z2KUQ7</accession>
<dbReference type="Pfam" id="PF00072">
    <property type="entry name" value="Response_reg"/>
    <property type="match status" value="1"/>
</dbReference>
<feature type="domain" description="Response regulatory" evidence="8">
    <location>
        <begin position="4"/>
        <end position="118"/>
    </location>
</feature>
<sequence length="225" mass="25560">MKETILIVDDEQDIVTMLQEFLLEEGYEVWTAGDGRAALLLADRKPGPDLILLDVMMPGMDGFSVCREIRDRVGCPILFLTARVEEADHVLGLSLGGDDYILKPFNISELAARISAHLRRERRKTSHSSRVYCGKMWIDYAARLVGCGTAELPLARKEYEVLELLSLHAGQVFSRERIYERVWGYDAAGDPQAVTEHVKRLRGKLAQIEEESHVETVWGVGYRWR</sequence>
<dbReference type="GO" id="GO:0000976">
    <property type="term" value="F:transcription cis-regulatory region binding"/>
    <property type="evidence" value="ECO:0007669"/>
    <property type="project" value="TreeGrafter"/>
</dbReference>
<evidence type="ECO:0000256" key="6">
    <source>
        <dbReference type="PROSITE-ProRule" id="PRU00169"/>
    </source>
</evidence>
<evidence type="ECO:0000256" key="5">
    <source>
        <dbReference type="ARBA" id="ARBA00023163"/>
    </source>
</evidence>
<dbReference type="GO" id="GO:0032993">
    <property type="term" value="C:protein-DNA complex"/>
    <property type="evidence" value="ECO:0007669"/>
    <property type="project" value="TreeGrafter"/>
</dbReference>
<dbReference type="KEGG" id="pdh:B9T62_37130"/>
<dbReference type="SMART" id="SM00862">
    <property type="entry name" value="Trans_reg_C"/>
    <property type="match status" value="1"/>
</dbReference>
<dbReference type="PROSITE" id="PS51755">
    <property type="entry name" value="OMPR_PHOB"/>
    <property type="match status" value="1"/>
</dbReference>
<dbReference type="EMBL" id="CP021780">
    <property type="protein sequence ID" value="ASA25862.1"/>
    <property type="molecule type" value="Genomic_DNA"/>
</dbReference>
<dbReference type="Pfam" id="PF00486">
    <property type="entry name" value="Trans_reg_C"/>
    <property type="match status" value="1"/>
</dbReference>
<dbReference type="Gene3D" id="1.10.10.10">
    <property type="entry name" value="Winged helix-like DNA-binding domain superfamily/Winged helix DNA-binding domain"/>
    <property type="match status" value="1"/>
</dbReference>
<keyword evidence="3" id="KW-0805">Transcription regulation</keyword>
<evidence type="ECO:0000256" key="1">
    <source>
        <dbReference type="ARBA" id="ARBA00022553"/>
    </source>
</evidence>
<dbReference type="InterPro" id="IPR036388">
    <property type="entry name" value="WH-like_DNA-bd_sf"/>
</dbReference>
<dbReference type="InterPro" id="IPR001867">
    <property type="entry name" value="OmpR/PhoB-type_DNA-bd"/>
</dbReference>
<dbReference type="CDD" id="cd17574">
    <property type="entry name" value="REC_OmpR"/>
    <property type="match status" value="1"/>
</dbReference>
<dbReference type="SMART" id="SM00448">
    <property type="entry name" value="REC"/>
    <property type="match status" value="1"/>
</dbReference>
<dbReference type="CDD" id="cd00383">
    <property type="entry name" value="trans_reg_C"/>
    <property type="match status" value="1"/>
</dbReference>
<name>A0A2Z2KUQ7_9BACL</name>
<dbReference type="GO" id="GO:0006355">
    <property type="term" value="P:regulation of DNA-templated transcription"/>
    <property type="evidence" value="ECO:0007669"/>
    <property type="project" value="InterPro"/>
</dbReference>
<dbReference type="SUPFAM" id="SSF52172">
    <property type="entry name" value="CheY-like"/>
    <property type="match status" value="1"/>
</dbReference>
<dbReference type="Gene3D" id="3.40.50.2300">
    <property type="match status" value="1"/>
</dbReference>
<dbReference type="Proteomes" id="UP000249890">
    <property type="component" value="Chromosome"/>
</dbReference>
<gene>
    <name evidence="10" type="ORF">B9T62_37130</name>
</gene>
<dbReference type="Gene3D" id="6.10.250.690">
    <property type="match status" value="1"/>
</dbReference>
<keyword evidence="2" id="KW-0902">Two-component regulatory system</keyword>
<keyword evidence="4 7" id="KW-0238">DNA-binding</keyword>
<dbReference type="AlphaFoldDB" id="A0A2Z2KUQ7"/>
<evidence type="ECO:0000313" key="10">
    <source>
        <dbReference type="EMBL" id="ASA25862.1"/>
    </source>
</evidence>
<feature type="modified residue" description="4-aspartylphosphate" evidence="6">
    <location>
        <position position="54"/>
    </location>
</feature>
<protein>
    <submittedName>
        <fullName evidence="10">DNA-binding response regulator</fullName>
    </submittedName>
</protein>
<evidence type="ECO:0000259" key="9">
    <source>
        <dbReference type="PROSITE" id="PS51755"/>
    </source>
</evidence>
<dbReference type="RefSeq" id="WP_087919822.1">
    <property type="nucleotide sequence ID" value="NZ_CP021780.1"/>
</dbReference>
<reference evidence="10 11" key="1">
    <citation type="submission" date="2017-06" db="EMBL/GenBank/DDBJ databases">
        <title>Complete genome sequence of Paenibacillus donghaensis KCTC 13049T isolated from East Sea sediment, South Korea.</title>
        <authorList>
            <person name="Jung B.K."/>
            <person name="Hong S.-J."/>
            <person name="Shin J.-H."/>
        </authorList>
    </citation>
    <scope>NUCLEOTIDE SEQUENCE [LARGE SCALE GENOMIC DNA]</scope>
    <source>
        <strain evidence="10 11">KCTC 13049</strain>
    </source>
</reference>
<dbReference type="InterPro" id="IPR039420">
    <property type="entry name" value="WalR-like"/>
</dbReference>
<dbReference type="PANTHER" id="PTHR48111">
    <property type="entry name" value="REGULATOR OF RPOS"/>
    <property type="match status" value="1"/>
</dbReference>
<evidence type="ECO:0000256" key="3">
    <source>
        <dbReference type="ARBA" id="ARBA00023015"/>
    </source>
</evidence>
<dbReference type="InterPro" id="IPR001789">
    <property type="entry name" value="Sig_transdc_resp-reg_receiver"/>
</dbReference>
<evidence type="ECO:0000313" key="11">
    <source>
        <dbReference type="Proteomes" id="UP000249890"/>
    </source>
</evidence>
<feature type="domain" description="OmpR/PhoB-type" evidence="9">
    <location>
        <begin position="128"/>
        <end position="225"/>
    </location>
</feature>
<keyword evidence="11" id="KW-1185">Reference proteome</keyword>